<proteinExistence type="predicted"/>
<evidence type="ECO:0000313" key="1">
    <source>
        <dbReference type="EMBL" id="OUB44961.1"/>
    </source>
</evidence>
<evidence type="ECO:0000313" key="2">
    <source>
        <dbReference type="Proteomes" id="UP000195120"/>
    </source>
</evidence>
<comment type="caution">
    <text evidence="1">The sequence shown here is derived from an EMBL/GenBank/DDBJ whole genome shotgun (WGS) entry which is preliminary data.</text>
</comment>
<name>A0A9X6QLX3_BACTU</name>
<gene>
    <name evidence="1" type="ORF">BK741_21495</name>
</gene>
<accession>A0A9X6QLX3</accession>
<dbReference type="EMBL" id="MOOP01000122">
    <property type="protein sequence ID" value="OUB44961.1"/>
    <property type="molecule type" value="Genomic_DNA"/>
</dbReference>
<dbReference type="Proteomes" id="UP000195120">
    <property type="component" value="Unassembled WGS sequence"/>
</dbReference>
<sequence length="77" mass="8857">MTAYHAPVITEKIDTHTAVWVKGYSIDNPTTDTEMESQLKIELTFMSNDYSPNKYKVFLEEFQKFLGECGYLSGEHS</sequence>
<organism evidence="1 2">
    <name type="scientific">Bacillus thuringiensis serovar iberica</name>
    <dbReference type="NCBI Taxonomy" id="180866"/>
    <lineage>
        <taxon>Bacteria</taxon>
        <taxon>Bacillati</taxon>
        <taxon>Bacillota</taxon>
        <taxon>Bacilli</taxon>
        <taxon>Bacillales</taxon>
        <taxon>Bacillaceae</taxon>
        <taxon>Bacillus</taxon>
        <taxon>Bacillus cereus group</taxon>
    </lineage>
</organism>
<dbReference type="AlphaFoldDB" id="A0A9X6QLX3"/>
<protein>
    <submittedName>
        <fullName evidence="1">Uncharacterized protein</fullName>
    </submittedName>
</protein>
<dbReference type="RefSeq" id="WP_025710305.1">
    <property type="nucleotide sequence ID" value="NZ_MOOP01000122.1"/>
</dbReference>
<reference evidence="1 2" key="1">
    <citation type="submission" date="2016-10" db="EMBL/GenBank/DDBJ databases">
        <title>Comparative genomics of Bacillus thuringiensis reveals a path to pathogens against multiple invertebrate hosts.</title>
        <authorList>
            <person name="Zheng J."/>
            <person name="Gao Q."/>
            <person name="Liu H."/>
            <person name="Peng D."/>
            <person name="Ruan L."/>
            <person name="Sun M."/>
        </authorList>
    </citation>
    <scope>NUCLEOTIDE SEQUENCE [LARGE SCALE GENOMIC DNA]</scope>
    <source>
        <strain evidence="1">BGSC 4BW1</strain>
    </source>
</reference>